<dbReference type="Proteomes" id="UP000011585">
    <property type="component" value="Unassembled WGS sequence"/>
</dbReference>
<proteinExistence type="predicted"/>
<accession>L9UXC4</accession>
<dbReference type="EMBL" id="AOHT01000017">
    <property type="protein sequence ID" value="ELY29386.1"/>
    <property type="molecule type" value="Genomic_DNA"/>
</dbReference>
<name>L9UXC4_HALBP</name>
<dbReference type="AlphaFoldDB" id="L9UXC4"/>
<reference evidence="1 2" key="1">
    <citation type="journal article" date="2014" name="PLoS Genet.">
        <title>Phylogenetically driven sequencing of extremely halophilic archaea reveals strategies for static and dynamic osmo-response.</title>
        <authorList>
            <person name="Becker E.A."/>
            <person name="Seitzer P.M."/>
            <person name="Tritt A."/>
            <person name="Larsen D."/>
            <person name="Krusor M."/>
            <person name="Yao A.I."/>
            <person name="Wu D."/>
            <person name="Madern D."/>
            <person name="Eisen J.A."/>
            <person name="Darling A.E."/>
            <person name="Facciotti M.T."/>
        </authorList>
    </citation>
    <scope>NUCLEOTIDE SEQUENCE [LARGE SCALE GENOMIC DNA]</scope>
    <source>
        <strain evidence="1 2">DSM 11551</strain>
    </source>
</reference>
<organism evidence="1 2">
    <name type="scientific">Halogeometricum borinquense (strain ATCC 700274 / DSM 11551 / JCM 10706 / KCTC 4070 / PR3)</name>
    <dbReference type="NCBI Taxonomy" id="469382"/>
    <lineage>
        <taxon>Archaea</taxon>
        <taxon>Methanobacteriati</taxon>
        <taxon>Methanobacteriota</taxon>
        <taxon>Stenosarchaea group</taxon>
        <taxon>Halobacteria</taxon>
        <taxon>Halobacteriales</taxon>
        <taxon>Haloferacaceae</taxon>
        <taxon>Halogeometricum</taxon>
    </lineage>
</organism>
<evidence type="ECO:0000313" key="1">
    <source>
        <dbReference type="EMBL" id="ELY29386.1"/>
    </source>
</evidence>
<comment type="caution">
    <text evidence="1">The sequence shown here is derived from an EMBL/GenBank/DDBJ whole genome shotgun (WGS) entry which is preliminary data.</text>
</comment>
<evidence type="ECO:0000313" key="2">
    <source>
        <dbReference type="Proteomes" id="UP000011585"/>
    </source>
</evidence>
<protein>
    <submittedName>
        <fullName evidence="1">Uncharacterized protein</fullName>
    </submittedName>
</protein>
<sequence length="103" mass="10841">MPLATRNPVAAFTDVGLVSVVEVLDELVCFCLFGGFDNFVCGCVWGSVADVLGDGSSEEVRVLTDIADSRPVTVFRKLADIGVVDGDRSAGGVVEAEKELEDC</sequence>
<gene>
    <name evidence="1" type="ORF">C499_05995</name>
</gene>